<feature type="transmembrane region" description="Helical" evidence="1">
    <location>
        <begin position="47"/>
        <end position="67"/>
    </location>
</feature>
<protein>
    <submittedName>
        <fullName evidence="2">Uncharacterized protein</fullName>
    </submittedName>
</protein>
<reference evidence="2 3" key="1">
    <citation type="submission" date="2020-02" db="EMBL/GenBank/DDBJ databases">
        <title>Complete Genome Sequence of Halomonas meridiana strain BAA-801, Isolated from Deep Sea Thermal Vent.</title>
        <authorList>
            <person name="Takahashi Y."/>
            <person name="Takahashi H."/>
            <person name="Galipon J."/>
            <person name="Arakawa K."/>
        </authorList>
    </citation>
    <scope>NUCLEOTIDE SEQUENCE [LARGE SCALE GENOMIC DNA]</scope>
    <source>
        <strain evidence="2 3">Slthf1</strain>
    </source>
</reference>
<sequence length="69" mass="7605">MINFFGLCIFKGCAEPRTRIKMCETASQQLGLRHTYFSEEENMPSTTTIVVVVVVIAVAIFGFSGGLPF</sequence>
<evidence type="ECO:0000313" key="2">
    <source>
        <dbReference type="EMBL" id="BCA91292.1"/>
    </source>
</evidence>
<dbReference type="Proteomes" id="UP000503197">
    <property type="component" value="Chromosome"/>
</dbReference>
<keyword evidence="1" id="KW-1133">Transmembrane helix</keyword>
<dbReference type="AlphaFoldDB" id="A0A6F8SUA3"/>
<dbReference type="EMBL" id="AP022821">
    <property type="protein sequence ID" value="BCA91292.1"/>
    <property type="molecule type" value="Genomic_DNA"/>
</dbReference>
<name>A0A6F8SUA3_9GAMM</name>
<organism evidence="2 3">
    <name type="scientific">Vreelandella aquamarina</name>
    <dbReference type="NCBI Taxonomy" id="77097"/>
    <lineage>
        <taxon>Bacteria</taxon>
        <taxon>Pseudomonadati</taxon>
        <taxon>Pseudomonadota</taxon>
        <taxon>Gammaproteobacteria</taxon>
        <taxon>Oceanospirillales</taxon>
        <taxon>Halomonadaceae</taxon>
        <taxon>Vreelandella</taxon>
    </lineage>
</organism>
<proteinExistence type="predicted"/>
<gene>
    <name evidence="2" type="ORF">HMSLTHF_10670</name>
</gene>
<evidence type="ECO:0000313" key="3">
    <source>
        <dbReference type="Proteomes" id="UP000503197"/>
    </source>
</evidence>
<accession>A0A6F8SUA3</accession>
<keyword evidence="1" id="KW-0812">Transmembrane</keyword>
<evidence type="ECO:0000256" key="1">
    <source>
        <dbReference type="SAM" id="Phobius"/>
    </source>
</evidence>
<keyword evidence="1" id="KW-0472">Membrane</keyword>